<dbReference type="Proteomes" id="UP000242032">
    <property type="component" value="Segment"/>
</dbReference>
<evidence type="ECO:0008006" key="3">
    <source>
        <dbReference type="Google" id="ProtNLM"/>
    </source>
</evidence>
<dbReference type="Pfam" id="PF25618">
    <property type="entry name" value="PhiKZ_gp91"/>
    <property type="match status" value="1"/>
</dbReference>
<evidence type="ECO:0000313" key="2">
    <source>
        <dbReference type="Proteomes" id="UP000242032"/>
    </source>
</evidence>
<accession>A0A2D1GR67</accession>
<reference evidence="1 2" key="1">
    <citation type="journal article" date="2017" name="Viruses">
        <title>Differential Effect of Newly Isolated Phages Belonging to PB1-Like, phiKZ-Like and LUZ24-Like Viruses against Multi-Drug Resistant Pseudomonas aeruginosa under Varying Growth Conditions.</title>
        <authorList>
            <person name="Latz S."/>
            <person name="Kruttgen A."/>
            <person name="Hafner H."/>
            <person name="Buhl E.M."/>
            <person name="Ritter K."/>
            <person name="Horz H.P."/>
        </authorList>
    </citation>
    <scope>NUCLEOTIDE SEQUENCE [LARGE SCALE GENOMIC DNA]</scope>
</reference>
<proteinExistence type="predicted"/>
<evidence type="ECO:0000313" key="1">
    <source>
        <dbReference type="EMBL" id="ATN94837.1"/>
    </source>
</evidence>
<gene>
    <name evidence="1" type="ORF">SL2_260</name>
</gene>
<name>A0A2D1GR67_9CAUD</name>
<protein>
    <recommendedName>
        <fullName evidence="3">Virion structural protein</fullName>
    </recommendedName>
</protein>
<dbReference type="InterPro" id="IPR057919">
    <property type="entry name" value="PhiKZ_Gp91"/>
</dbReference>
<keyword evidence="2" id="KW-1185">Reference proteome</keyword>
<sequence length="181" mass="20798">MEGIDMPATNAVRPFGRNYSGGQQQAISRFTARPGDPQVEELYLIFTNFPAQTAYWEFHKKVLACAIRLFSGNYNWFILQDNNSNIDSYNYQFLLDTVRYIATGHRRISITQWPMLLATEPDAGAQLIEPRAEIATLFNELKLDLNTVSMIQNWVKHKNGMNDLMYTLHLLFGSVEVIDKD</sequence>
<dbReference type="EMBL" id="MF805716">
    <property type="protein sequence ID" value="ATN94837.1"/>
    <property type="molecule type" value="Genomic_DNA"/>
</dbReference>
<organism evidence="1 2">
    <name type="scientific">Pseudomonas phage SL2</name>
    <dbReference type="NCBI Taxonomy" id="2041345"/>
    <lineage>
        <taxon>Viruses</taxon>
        <taxon>Duplodnaviria</taxon>
        <taxon>Heunggongvirae</taxon>
        <taxon>Uroviricota</taxon>
        <taxon>Caudoviricetes</taxon>
        <taxon>Chimalliviridae</taxon>
        <taxon>Phikzvirus</taxon>
        <taxon>Phikzvirus SL2</taxon>
    </lineage>
</organism>